<reference evidence="1" key="1">
    <citation type="journal article" date="2015" name="Nature">
        <title>Complex archaea that bridge the gap between prokaryotes and eukaryotes.</title>
        <authorList>
            <person name="Spang A."/>
            <person name="Saw J.H."/>
            <person name="Jorgensen S.L."/>
            <person name="Zaremba-Niedzwiedzka K."/>
            <person name="Martijn J."/>
            <person name="Lind A.E."/>
            <person name="van Eijk R."/>
            <person name="Schleper C."/>
            <person name="Guy L."/>
            <person name="Ettema T.J."/>
        </authorList>
    </citation>
    <scope>NUCLEOTIDE SEQUENCE</scope>
</reference>
<dbReference type="AlphaFoldDB" id="A0A0F9C2M1"/>
<sequence>MERAFWGDLHPHCAVSYGNGLPERALDVARQHLDFCSITGHAFWPDMPMDLARQSAILTTHFGGFAKLAHFWKPLLAMLKRADEPGRFVTLPSYEWH</sequence>
<name>A0A0F9C2M1_9ZZZZ</name>
<organism evidence="1">
    <name type="scientific">marine sediment metagenome</name>
    <dbReference type="NCBI Taxonomy" id="412755"/>
    <lineage>
        <taxon>unclassified sequences</taxon>
        <taxon>metagenomes</taxon>
        <taxon>ecological metagenomes</taxon>
    </lineage>
</organism>
<dbReference type="InterPro" id="IPR016195">
    <property type="entry name" value="Pol/histidinol_Pase-like"/>
</dbReference>
<accession>A0A0F9C2M1</accession>
<proteinExistence type="predicted"/>
<protein>
    <recommendedName>
        <fullName evidence="2">Amidohydrolase-related domain-containing protein</fullName>
    </recommendedName>
</protein>
<gene>
    <name evidence="1" type="ORF">LCGC14_2454750</name>
</gene>
<dbReference type="EMBL" id="LAZR01038072">
    <property type="protein sequence ID" value="KKL20507.1"/>
    <property type="molecule type" value="Genomic_DNA"/>
</dbReference>
<feature type="non-terminal residue" evidence="1">
    <location>
        <position position="97"/>
    </location>
</feature>
<dbReference type="SUPFAM" id="SSF89550">
    <property type="entry name" value="PHP domain-like"/>
    <property type="match status" value="1"/>
</dbReference>
<evidence type="ECO:0000313" key="1">
    <source>
        <dbReference type="EMBL" id="KKL20507.1"/>
    </source>
</evidence>
<comment type="caution">
    <text evidence="1">The sequence shown here is derived from an EMBL/GenBank/DDBJ whole genome shotgun (WGS) entry which is preliminary data.</text>
</comment>
<evidence type="ECO:0008006" key="2">
    <source>
        <dbReference type="Google" id="ProtNLM"/>
    </source>
</evidence>